<name>A0AAV4AYB7_9GAST</name>
<accession>A0AAV4AYB7</accession>
<protein>
    <submittedName>
        <fullName evidence="1">Uncharacterized protein</fullName>
    </submittedName>
</protein>
<gene>
    <name evidence="1" type="ORF">PoB_003927400</name>
</gene>
<evidence type="ECO:0000313" key="1">
    <source>
        <dbReference type="EMBL" id="GFO12769.1"/>
    </source>
</evidence>
<proteinExistence type="predicted"/>
<keyword evidence="2" id="KW-1185">Reference proteome</keyword>
<reference evidence="1 2" key="1">
    <citation type="journal article" date="2021" name="Elife">
        <title>Chloroplast acquisition without the gene transfer in kleptoplastic sea slugs, Plakobranchus ocellatus.</title>
        <authorList>
            <person name="Maeda T."/>
            <person name="Takahashi S."/>
            <person name="Yoshida T."/>
            <person name="Shimamura S."/>
            <person name="Takaki Y."/>
            <person name="Nagai Y."/>
            <person name="Toyoda A."/>
            <person name="Suzuki Y."/>
            <person name="Arimoto A."/>
            <person name="Ishii H."/>
            <person name="Satoh N."/>
            <person name="Nishiyama T."/>
            <person name="Hasebe M."/>
            <person name="Maruyama T."/>
            <person name="Minagawa J."/>
            <person name="Obokata J."/>
            <person name="Shigenobu S."/>
        </authorList>
    </citation>
    <scope>NUCLEOTIDE SEQUENCE [LARGE SCALE GENOMIC DNA]</scope>
</reference>
<dbReference type="Proteomes" id="UP000735302">
    <property type="component" value="Unassembled WGS sequence"/>
</dbReference>
<organism evidence="1 2">
    <name type="scientific">Plakobranchus ocellatus</name>
    <dbReference type="NCBI Taxonomy" id="259542"/>
    <lineage>
        <taxon>Eukaryota</taxon>
        <taxon>Metazoa</taxon>
        <taxon>Spiralia</taxon>
        <taxon>Lophotrochozoa</taxon>
        <taxon>Mollusca</taxon>
        <taxon>Gastropoda</taxon>
        <taxon>Heterobranchia</taxon>
        <taxon>Euthyneura</taxon>
        <taxon>Panpulmonata</taxon>
        <taxon>Sacoglossa</taxon>
        <taxon>Placobranchoidea</taxon>
        <taxon>Plakobranchidae</taxon>
        <taxon>Plakobranchus</taxon>
    </lineage>
</organism>
<evidence type="ECO:0000313" key="2">
    <source>
        <dbReference type="Proteomes" id="UP000735302"/>
    </source>
</evidence>
<comment type="caution">
    <text evidence="1">The sequence shown here is derived from an EMBL/GenBank/DDBJ whole genome shotgun (WGS) entry which is preliminary data.</text>
</comment>
<dbReference type="EMBL" id="BLXT01004458">
    <property type="protein sequence ID" value="GFO12769.1"/>
    <property type="molecule type" value="Genomic_DNA"/>
</dbReference>
<dbReference type="AlphaFoldDB" id="A0AAV4AYB7"/>
<sequence length="169" mass="18783">MLAACSTRIDTAELSSNKFSRGRGFNQDLAQSQVQDSWLSSRNKVEKLFIGPRPLAKQRESGQACDLARKLTIRQAQLPTLQRVDRLPHPCDVPQPAPVPHSPVMSPVTVYGTLRGRRGQPTEISQPARFTAVPTGAEPISNHSLLLVFFSVLRTVRSCLEEVWFSFSD</sequence>